<dbReference type="PANTHER" id="PTHR45436">
    <property type="entry name" value="SENSOR HISTIDINE KINASE YKOH"/>
    <property type="match status" value="1"/>
</dbReference>
<protein>
    <recommendedName>
        <fullName evidence="2">histidine kinase</fullName>
        <ecNumber evidence="2">2.7.13.3</ecNumber>
    </recommendedName>
</protein>
<feature type="region of interest" description="Disordered" evidence="6">
    <location>
        <begin position="643"/>
        <end position="663"/>
    </location>
</feature>
<keyword evidence="7" id="KW-0472">Membrane</keyword>
<dbReference type="InterPro" id="IPR003594">
    <property type="entry name" value="HATPase_dom"/>
</dbReference>
<evidence type="ECO:0000256" key="5">
    <source>
        <dbReference type="ARBA" id="ARBA00022777"/>
    </source>
</evidence>
<dbReference type="InterPro" id="IPR050428">
    <property type="entry name" value="TCS_sensor_his_kinase"/>
</dbReference>
<keyword evidence="3" id="KW-0597">Phosphoprotein</keyword>
<feature type="transmembrane region" description="Helical" evidence="7">
    <location>
        <begin position="306"/>
        <end position="331"/>
    </location>
</feature>
<evidence type="ECO:0000259" key="8">
    <source>
        <dbReference type="SMART" id="SM00387"/>
    </source>
</evidence>
<dbReference type="EC" id="2.7.13.3" evidence="2"/>
<dbReference type="EMBL" id="JBHSFQ010000009">
    <property type="protein sequence ID" value="MFC4562644.1"/>
    <property type="molecule type" value="Genomic_DNA"/>
</dbReference>
<dbReference type="Gene3D" id="3.30.565.10">
    <property type="entry name" value="Histidine kinase-like ATPase, C-terminal domain"/>
    <property type="match status" value="1"/>
</dbReference>
<gene>
    <name evidence="9" type="ORF">ACFO4E_12330</name>
</gene>
<dbReference type="InterPro" id="IPR036890">
    <property type="entry name" value="HATPase_C_sf"/>
</dbReference>
<dbReference type="SMART" id="SM00387">
    <property type="entry name" value="HATPase_c"/>
    <property type="match status" value="1"/>
</dbReference>
<dbReference type="PANTHER" id="PTHR45436:SF5">
    <property type="entry name" value="SENSOR HISTIDINE KINASE TRCS"/>
    <property type="match status" value="1"/>
</dbReference>
<dbReference type="RefSeq" id="WP_378574009.1">
    <property type="nucleotide sequence ID" value="NZ_JBHSFQ010000009.1"/>
</dbReference>
<keyword evidence="10" id="KW-1185">Reference proteome</keyword>
<evidence type="ECO:0000313" key="10">
    <source>
        <dbReference type="Proteomes" id="UP001595923"/>
    </source>
</evidence>
<keyword evidence="4" id="KW-0808">Transferase</keyword>
<dbReference type="SUPFAM" id="SSF55874">
    <property type="entry name" value="ATPase domain of HSP90 chaperone/DNA topoisomerase II/histidine kinase"/>
    <property type="match status" value="1"/>
</dbReference>
<dbReference type="Proteomes" id="UP001595923">
    <property type="component" value="Unassembled WGS sequence"/>
</dbReference>
<name>A0ABV9DWE3_9ACTN</name>
<dbReference type="InterPro" id="IPR013587">
    <property type="entry name" value="Nitrate/nitrite_sensing"/>
</dbReference>
<keyword evidence="5" id="KW-0418">Kinase</keyword>
<evidence type="ECO:0000256" key="6">
    <source>
        <dbReference type="SAM" id="MobiDB-lite"/>
    </source>
</evidence>
<evidence type="ECO:0000313" key="9">
    <source>
        <dbReference type="EMBL" id="MFC4562644.1"/>
    </source>
</evidence>
<reference evidence="10" key="1">
    <citation type="journal article" date="2019" name="Int. J. Syst. Evol. Microbiol.">
        <title>The Global Catalogue of Microorganisms (GCM) 10K type strain sequencing project: providing services to taxonomists for standard genome sequencing and annotation.</title>
        <authorList>
            <consortium name="The Broad Institute Genomics Platform"/>
            <consortium name="The Broad Institute Genome Sequencing Center for Infectious Disease"/>
            <person name="Wu L."/>
            <person name="Ma J."/>
        </authorList>
    </citation>
    <scope>NUCLEOTIDE SEQUENCE [LARGE SCALE GENOMIC DNA]</scope>
    <source>
        <strain evidence="10">XZYJ18</strain>
    </source>
</reference>
<dbReference type="Pfam" id="PF08376">
    <property type="entry name" value="NIT"/>
    <property type="match status" value="1"/>
</dbReference>
<comment type="caution">
    <text evidence="9">The sequence shown here is derived from an EMBL/GenBank/DDBJ whole genome shotgun (WGS) entry which is preliminary data.</text>
</comment>
<sequence>MTRIVLIPSISFLVLWTLMTAAGMWRAGGAVFAIADADDGIGVADSVGAELRQERRLSQLHLGDPDDTGARTDLEAQRLRTDAAQRRASATAPELREDAAEDVRRSADALLTGDDRLARLRADIDAGAAGRDDALIRYSSLIEDTDLLAASLLGGVHRADAGSDAVTAAGLRSAREEFSRADALLTGAIAAGAMEYEETAQFTYLTASYRQTLDETETALRGDVLALFHATTGSGVWTGTEKLTRSVVTRPPIADDDGPGRGAGWNSEVGVDGAQWAEAAQGAGAELDTIVTAQQQATLRTAHVSALHIIALGVTGCVLTLAAGIAAIVVATRSSRRLTGRLLRLRSDTLALADTRLPAIVARTQSGQRVNLADELPQLSFGEDEIGQVAAAFNAAQRTAVGAAVKQAELRQGANRVFLGIAYRNQTLVQRQLHVLDEIEHDEDDPVALRKLFRLDHLATRARRYADNLLILSGAHSARRWREALPLIDVVRAAITETEDYERVRLTSAPRVRVRGTAVADIVHLLAELVENATQFSPADTTVDVHCGPVAGGVAVDVEDRGLGMTEEGYAAAARILAGTPEFDVMALQEEPRLGLFVVARLAARHGVAVRLCPSPYGGTRAIAVIPDAMLDSGEQAAIGALRRRTGSARLQRSGARTEGTGR</sequence>
<keyword evidence="7" id="KW-0812">Transmembrane</keyword>
<evidence type="ECO:0000256" key="2">
    <source>
        <dbReference type="ARBA" id="ARBA00012438"/>
    </source>
</evidence>
<organism evidence="9 10">
    <name type="scientific">Nocardiopsis mangrovi</name>
    <dbReference type="NCBI Taxonomy" id="1179818"/>
    <lineage>
        <taxon>Bacteria</taxon>
        <taxon>Bacillati</taxon>
        <taxon>Actinomycetota</taxon>
        <taxon>Actinomycetes</taxon>
        <taxon>Streptosporangiales</taxon>
        <taxon>Nocardiopsidaceae</taxon>
        <taxon>Nocardiopsis</taxon>
    </lineage>
</organism>
<keyword evidence="7" id="KW-1133">Transmembrane helix</keyword>
<comment type="catalytic activity">
    <reaction evidence="1">
        <text>ATP + protein L-histidine = ADP + protein N-phospho-L-histidine.</text>
        <dbReference type="EC" id="2.7.13.3"/>
    </reaction>
</comment>
<evidence type="ECO:0000256" key="1">
    <source>
        <dbReference type="ARBA" id="ARBA00000085"/>
    </source>
</evidence>
<dbReference type="Pfam" id="PF02518">
    <property type="entry name" value="HATPase_c"/>
    <property type="match status" value="1"/>
</dbReference>
<evidence type="ECO:0000256" key="4">
    <source>
        <dbReference type="ARBA" id="ARBA00022679"/>
    </source>
</evidence>
<evidence type="ECO:0000256" key="7">
    <source>
        <dbReference type="SAM" id="Phobius"/>
    </source>
</evidence>
<accession>A0ABV9DWE3</accession>
<feature type="domain" description="Histidine kinase/HSP90-like ATPase" evidence="8">
    <location>
        <begin position="517"/>
        <end position="630"/>
    </location>
</feature>
<proteinExistence type="predicted"/>
<evidence type="ECO:0000256" key="3">
    <source>
        <dbReference type="ARBA" id="ARBA00022553"/>
    </source>
</evidence>